<keyword evidence="3" id="KW-1185">Reference proteome</keyword>
<protein>
    <submittedName>
        <fullName evidence="2">Uncharacterized protein</fullName>
    </submittedName>
</protein>
<reference evidence="2" key="1">
    <citation type="submission" date="2020-01" db="EMBL/GenBank/DDBJ databases">
        <title>Genome sequence of Kobresia littledalei, the first chromosome-level genome in the family Cyperaceae.</title>
        <authorList>
            <person name="Qu G."/>
        </authorList>
    </citation>
    <scope>NUCLEOTIDE SEQUENCE</scope>
    <source>
        <strain evidence="2">C.B.Clarke</strain>
        <tissue evidence="2">Leaf</tissue>
    </source>
</reference>
<feature type="compositionally biased region" description="Basic and acidic residues" evidence="1">
    <location>
        <begin position="13"/>
        <end position="22"/>
    </location>
</feature>
<gene>
    <name evidence="2" type="ORF">FCM35_KLT17099</name>
</gene>
<evidence type="ECO:0000313" key="3">
    <source>
        <dbReference type="Proteomes" id="UP000623129"/>
    </source>
</evidence>
<evidence type="ECO:0000256" key="1">
    <source>
        <dbReference type="SAM" id="MobiDB-lite"/>
    </source>
</evidence>
<evidence type="ECO:0000313" key="2">
    <source>
        <dbReference type="EMBL" id="KAF3338262.1"/>
    </source>
</evidence>
<dbReference type="EMBL" id="SWLB01000005">
    <property type="protein sequence ID" value="KAF3338262.1"/>
    <property type="molecule type" value="Genomic_DNA"/>
</dbReference>
<organism evidence="2 3">
    <name type="scientific">Carex littledalei</name>
    <dbReference type="NCBI Taxonomy" id="544730"/>
    <lineage>
        <taxon>Eukaryota</taxon>
        <taxon>Viridiplantae</taxon>
        <taxon>Streptophyta</taxon>
        <taxon>Embryophyta</taxon>
        <taxon>Tracheophyta</taxon>
        <taxon>Spermatophyta</taxon>
        <taxon>Magnoliopsida</taxon>
        <taxon>Liliopsida</taxon>
        <taxon>Poales</taxon>
        <taxon>Cyperaceae</taxon>
        <taxon>Cyperoideae</taxon>
        <taxon>Cariceae</taxon>
        <taxon>Carex</taxon>
        <taxon>Carex subgen. Euthyceras</taxon>
    </lineage>
</organism>
<dbReference type="Proteomes" id="UP000623129">
    <property type="component" value="Unassembled WGS sequence"/>
</dbReference>
<feature type="compositionally biased region" description="Basic residues" evidence="1">
    <location>
        <begin position="23"/>
        <end position="32"/>
    </location>
</feature>
<comment type="caution">
    <text evidence="2">The sequence shown here is derived from an EMBL/GenBank/DDBJ whole genome shotgun (WGS) entry which is preliminary data.</text>
</comment>
<dbReference type="AlphaFoldDB" id="A0A833VFX2"/>
<proteinExistence type="predicted"/>
<sequence length="94" mass="10723">MNLGREAMNLGSGDRRRGDEPRKRRSEARRRTSVPEIGGEATNLGTGRATRTVRFALLLVIAERWVCPKPVLTWRNKHWKLAWSTGLFLVLPDL</sequence>
<feature type="region of interest" description="Disordered" evidence="1">
    <location>
        <begin position="1"/>
        <end position="45"/>
    </location>
</feature>
<name>A0A833VFX2_9POAL</name>
<accession>A0A833VFX2</accession>